<comment type="caution">
    <text evidence="6">The sequence shown here is derived from an EMBL/GenBank/DDBJ whole genome shotgun (WGS) entry which is preliminary data.</text>
</comment>
<dbReference type="InterPro" id="IPR050641">
    <property type="entry name" value="RIFMO-like"/>
</dbReference>
<dbReference type="Pfam" id="PF21274">
    <property type="entry name" value="Rng_hyd_C"/>
    <property type="match status" value="1"/>
</dbReference>
<organism evidence="6 7">
    <name type="scientific">Nocardia tenerifensis</name>
    <dbReference type="NCBI Taxonomy" id="228006"/>
    <lineage>
        <taxon>Bacteria</taxon>
        <taxon>Bacillati</taxon>
        <taxon>Actinomycetota</taxon>
        <taxon>Actinomycetes</taxon>
        <taxon>Mycobacteriales</taxon>
        <taxon>Nocardiaceae</taxon>
        <taxon>Nocardia</taxon>
    </lineage>
</organism>
<dbReference type="OrthoDB" id="8670884at2"/>
<dbReference type="InterPro" id="IPR002938">
    <property type="entry name" value="FAD-bd"/>
</dbReference>
<dbReference type="RefSeq" id="WP_083894450.1">
    <property type="nucleotide sequence ID" value="NZ_QJKF01000014.1"/>
</dbReference>
<dbReference type="Gene3D" id="3.30.9.10">
    <property type="entry name" value="D-Amino Acid Oxidase, subunit A, domain 2"/>
    <property type="match status" value="1"/>
</dbReference>
<dbReference type="GO" id="GO:0016709">
    <property type="term" value="F:oxidoreductase activity, acting on paired donors, with incorporation or reduction of molecular oxygen, NAD(P)H as one donor, and incorporation of one atom of oxygen"/>
    <property type="evidence" value="ECO:0007669"/>
    <property type="project" value="UniProtKB-ARBA"/>
</dbReference>
<dbReference type="PRINTS" id="PR00420">
    <property type="entry name" value="RNGMNOXGNASE"/>
</dbReference>
<dbReference type="InterPro" id="IPR036188">
    <property type="entry name" value="FAD/NAD-bd_sf"/>
</dbReference>
<reference evidence="6 7" key="1">
    <citation type="submission" date="2018-05" db="EMBL/GenBank/DDBJ databases">
        <title>Genomic Encyclopedia of Type Strains, Phase IV (KMG-IV): sequencing the most valuable type-strain genomes for metagenomic binning, comparative biology and taxonomic classification.</title>
        <authorList>
            <person name="Goeker M."/>
        </authorList>
    </citation>
    <scope>NUCLEOTIDE SEQUENCE [LARGE SCALE GENOMIC DNA]</scope>
    <source>
        <strain evidence="6 7">DSM 44704</strain>
    </source>
</reference>
<evidence type="ECO:0000256" key="3">
    <source>
        <dbReference type="ARBA" id="ARBA00022827"/>
    </source>
</evidence>
<dbReference type="PANTHER" id="PTHR43004:SF19">
    <property type="entry name" value="BINDING MONOOXYGENASE, PUTATIVE (JCVI)-RELATED"/>
    <property type="match status" value="1"/>
</dbReference>
<dbReference type="AlphaFoldDB" id="A0A318JXA8"/>
<evidence type="ECO:0000313" key="7">
    <source>
        <dbReference type="Proteomes" id="UP000247569"/>
    </source>
</evidence>
<proteinExistence type="predicted"/>
<evidence type="ECO:0000256" key="1">
    <source>
        <dbReference type="ARBA" id="ARBA00001974"/>
    </source>
</evidence>
<keyword evidence="7" id="KW-1185">Reference proteome</keyword>
<evidence type="ECO:0000256" key="4">
    <source>
        <dbReference type="SAM" id="MobiDB-lite"/>
    </source>
</evidence>
<dbReference type="Pfam" id="PF01494">
    <property type="entry name" value="FAD_binding_3"/>
    <property type="match status" value="1"/>
</dbReference>
<feature type="domain" description="FAD-binding" evidence="5">
    <location>
        <begin position="25"/>
        <end position="379"/>
    </location>
</feature>
<feature type="compositionally biased region" description="Basic residues" evidence="4">
    <location>
        <begin position="1"/>
        <end position="21"/>
    </location>
</feature>
<dbReference type="EMBL" id="QJKF01000014">
    <property type="protein sequence ID" value="PXX58381.1"/>
    <property type="molecule type" value="Genomic_DNA"/>
</dbReference>
<dbReference type="Proteomes" id="UP000247569">
    <property type="component" value="Unassembled WGS sequence"/>
</dbReference>
<dbReference type="PANTHER" id="PTHR43004">
    <property type="entry name" value="TRK SYSTEM POTASSIUM UPTAKE PROTEIN"/>
    <property type="match status" value="1"/>
</dbReference>
<dbReference type="GO" id="GO:0071949">
    <property type="term" value="F:FAD binding"/>
    <property type="evidence" value="ECO:0007669"/>
    <property type="project" value="InterPro"/>
</dbReference>
<dbReference type="SUPFAM" id="SSF51905">
    <property type="entry name" value="FAD/NAD(P)-binding domain"/>
    <property type="match status" value="1"/>
</dbReference>
<evidence type="ECO:0000313" key="6">
    <source>
        <dbReference type="EMBL" id="PXX58381.1"/>
    </source>
</evidence>
<evidence type="ECO:0000259" key="5">
    <source>
        <dbReference type="Pfam" id="PF01494"/>
    </source>
</evidence>
<comment type="cofactor">
    <cofactor evidence="1">
        <name>FAD</name>
        <dbReference type="ChEBI" id="CHEBI:57692"/>
    </cofactor>
</comment>
<sequence length="554" mass="59483">MEGPARHLRRSSSCTHTRKPRSSSGGGIAGLSTALFLARAGIRPTLVERHPSTARQPQARAFNPRSMELYRALGLEKSIRDHTSILADFPEMIGADTLAGRERFRVDVLSQVRPSADLSPTDWTMIDQDELERVVRAEAEKYGAVIRFGTELISFDAGGDGVTTVLRDLTSGAEHTVHANYLVAADGNRAGIRTRLGIGATGPGVLIEAASFVFDADLGAALRDRRFLLGYFDEPTKGTALVPGREFGRWSLGIPFGPESGESAADFTEQRCVELARRAIGDPGLELTLVPLMAGSNQKVATTRIGAWVADRYREGRIFFVGDAAHVVPPTGSFGANTGIADANNLAWKLAAVLKGQAGQALLDTYHDERRPVALVTLDQAMQRLHGRHTGTGDDAATIDDLTMILGYRYRSSAVHTEPDTPDTPVEDPRHPTGRPGLRAPHVWLRRPETTLSTLDLFDGGFTLLTGAAGAEWVGAAEKASAAAGLDLNAVVIGTDLDDVDDRFHTAYGLTPTGATLVRPDGFVAWRATELPDRPEHELLGALAGLLARENIAL</sequence>
<evidence type="ECO:0000256" key="2">
    <source>
        <dbReference type="ARBA" id="ARBA00022630"/>
    </source>
</evidence>
<dbReference type="Gene3D" id="3.40.30.120">
    <property type="match status" value="1"/>
</dbReference>
<name>A0A318JXA8_9NOCA</name>
<gene>
    <name evidence="6" type="ORF">DFR70_11463</name>
</gene>
<accession>A0A318JXA8</accession>
<keyword evidence="2" id="KW-0285">Flavoprotein</keyword>
<feature type="region of interest" description="Disordered" evidence="4">
    <location>
        <begin position="414"/>
        <end position="440"/>
    </location>
</feature>
<protein>
    <submittedName>
        <fullName evidence="6">2-polyprenyl-6-methoxyphenol hydroxylase-like FAD-dependent oxidoreductase</fullName>
    </submittedName>
</protein>
<dbReference type="Gene3D" id="3.50.50.60">
    <property type="entry name" value="FAD/NAD(P)-binding domain"/>
    <property type="match status" value="1"/>
</dbReference>
<feature type="region of interest" description="Disordered" evidence="4">
    <location>
        <begin position="1"/>
        <end position="27"/>
    </location>
</feature>
<keyword evidence="3" id="KW-0274">FAD</keyword>